<accession>A0A836L6C6</accession>
<protein>
    <recommendedName>
        <fullName evidence="2">GRAM domain-containing protein</fullName>
    </recommendedName>
</protein>
<dbReference type="OrthoDB" id="2162691at2759"/>
<sequence>MWILTCQQQWMRRLRMLGDGRGTVPSKWMLKAKGCRISTTRITRHRLALRSQKKRGMKKTTADIEVEKSTPVAATWPAKRPQDPLDASQSSQTSCPSGGHTATALEEAAESGVRTAAPQRAQKKNSLLVPSIVDASAELTPGEVSALARSEPPYLLLTSTLEAALGATVMTSRPKVFGSMASFTHDEPLSTYYIRLVRPGSLAYFVYCNYIRGRGDMQADFLCDVLEADCVEVDPFVSLAGEVVVEDAADLSSLPACAWGIGSSEDNERRLYTMYALVKQPPRIGPTAIIQDSLNVGADRDEVLHMVTLVDDAPGYARVTCLVSSEARTAVVPSQKQAAILSFSRSGFAQAGFVEVPESEVKAAVLHMKHNVQSAVDAKISLLSNEEMNAMTSFQPPVQLAHLAQPANDAGISLGGVARGAMQGGYEVLKMPLTVGRAVGSALLDVTGVTEAVRNNMEGVFRKGFPNLGSEALVDFFNCAWVERSMPRQGYLFITPHWLCFQSAVSASNFSVEYDEIKDIVKSKSAKIFENAIEVQTHLNDSIFLTNFVKRDQAYNSLMSQWLKS</sequence>
<dbReference type="AlphaFoldDB" id="A0A836L6C6"/>
<organism evidence="3 4">
    <name type="scientific">Porcisia hertigi</name>
    <dbReference type="NCBI Taxonomy" id="2761500"/>
    <lineage>
        <taxon>Eukaryota</taxon>
        <taxon>Discoba</taxon>
        <taxon>Euglenozoa</taxon>
        <taxon>Kinetoplastea</taxon>
        <taxon>Metakinetoplastina</taxon>
        <taxon>Trypanosomatida</taxon>
        <taxon>Trypanosomatidae</taxon>
        <taxon>Leishmaniinae</taxon>
        <taxon>Porcisia</taxon>
    </lineage>
</organism>
<dbReference type="EMBL" id="JAFJZO010000030">
    <property type="protein sequence ID" value="KAG5498772.1"/>
    <property type="molecule type" value="Genomic_DNA"/>
</dbReference>
<dbReference type="InterPro" id="IPR004182">
    <property type="entry name" value="GRAM"/>
</dbReference>
<evidence type="ECO:0000313" key="3">
    <source>
        <dbReference type="EMBL" id="KAG5498772.1"/>
    </source>
</evidence>
<feature type="domain" description="GRAM" evidence="2">
    <location>
        <begin position="459"/>
        <end position="524"/>
    </location>
</feature>
<dbReference type="Gene3D" id="2.30.29.30">
    <property type="entry name" value="Pleckstrin-homology domain (PH domain)/Phosphotyrosine-binding domain (PTB)"/>
    <property type="match status" value="1"/>
</dbReference>
<evidence type="ECO:0000256" key="1">
    <source>
        <dbReference type="SAM" id="MobiDB-lite"/>
    </source>
</evidence>
<dbReference type="PANTHER" id="PTHR23319">
    <property type="entry name" value="GRAM DOMAIN CONTAINING 1B, ISOFORM E"/>
    <property type="match status" value="1"/>
</dbReference>
<proteinExistence type="predicted"/>
<dbReference type="Proteomes" id="UP000674318">
    <property type="component" value="Unassembled WGS sequence"/>
</dbReference>
<keyword evidence="4" id="KW-1185">Reference proteome</keyword>
<dbReference type="GO" id="GO:0140268">
    <property type="term" value="C:endoplasmic reticulum-plasma membrane contact site"/>
    <property type="evidence" value="ECO:0007669"/>
    <property type="project" value="TreeGrafter"/>
</dbReference>
<dbReference type="GO" id="GO:0005789">
    <property type="term" value="C:endoplasmic reticulum membrane"/>
    <property type="evidence" value="ECO:0007669"/>
    <property type="project" value="TreeGrafter"/>
</dbReference>
<dbReference type="GO" id="GO:0120015">
    <property type="term" value="F:sterol transfer activity"/>
    <property type="evidence" value="ECO:0007669"/>
    <property type="project" value="TreeGrafter"/>
</dbReference>
<gene>
    <name evidence="3" type="ORF">JKF63_03060</name>
</gene>
<dbReference type="GO" id="GO:0005886">
    <property type="term" value="C:plasma membrane"/>
    <property type="evidence" value="ECO:0007669"/>
    <property type="project" value="TreeGrafter"/>
</dbReference>
<dbReference type="GeneID" id="94289159"/>
<evidence type="ECO:0000313" key="4">
    <source>
        <dbReference type="Proteomes" id="UP000674318"/>
    </source>
</evidence>
<dbReference type="SMART" id="SM00568">
    <property type="entry name" value="GRAM"/>
    <property type="match status" value="1"/>
</dbReference>
<evidence type="ECO:0000259" key="2">
    <source>
        <dbReference type="SMART" id="SM00568"/>
    </source>
</evidence>
<feature type="region of interest" description="Disordered" evidence="1">
    <location>
        <begin position="72"/>
        <end position="120"/>
    </location>
</feature>
<dbReference type="GO" id="GO:0032366">
    <property type="term" value="P:intracellular sterol transport"/>
    <property type="evidence" value="ECO:0007669"/>
    <property type="project" value="TreeGrafter"/>
</dbReference>
<feature type="compositionally biased region" description="Polar residues" evidence="1">
    <location>
        <begin position="87"/>
        <end position="96"/>
    </location>
</feature>
<dbReference type="InterPro" id="IPR051482">
    <property type="entry name" value="Cholesterol_transport"/>
</dbReference>
<dbReference type="KEGG" id="phet:94289159"/>
<dbReference type="PANTHER" id="PTHR23319:SF4">
    <property type="entry name" value="GRAM DOMAIN CONTAINING 1B, ISOFORM E"/>
    <property type="match status" value="1"/>
</dbReference>
<comment type="caution">
    <text evidence="3">The sequence shown here is derived from an EMBL/GenBank/DDBJ whole genome shotgun (WGS) entry which is preliminary data.</text>
</comment>
<dbReference type="Pfam" id="PF02893">
    <property type="entry name" value="GRAM"/>
    <property type="match status" value="1"/>
</dbReference>
<name>A0A836L6C6_9TRYP</name>
<reference evidence="3 4" key="1">
    <citation type="submission" date="2021-02" db="EMBL/GenBank/DDBJ databases">
        <title>Porcisia hertigi Genome sequencing and assembly.</title>
        <authorList>
            <person name="Almutairi H."/>
            <person name="Gatherer D."/>
        </authorList>
    </citation>
    <scope>NUCLEOTIDE SEQUENCE [LARGE SCALE GENOMIC DNA]</scope>
    <source>
        <strain evidence="3 4">C119</strain>
    </source>
</reference>
<dbReference type="RefSeq" id="XP_067755526.1">
    <property type="nucleotide sequence ID" value="XM_067899082.1"/>
</dbReference>
<dbReference type="InterPro" id="IPR011993">
    <property type="entry name" value="PH-like_dom_sf"/>
</dbReference>
<dbReference type="GO" id="GO:0032934">
    <property type="term" value="F:sterol binding"/>
    <property type="evidence" value="ECO:0007669"/>
    <property type="project" value="TreeGrafter"/>
</dbReference>